<dbReference type="AlphaFoldDB" id="A0A1L7SN87"/>
<dbReference type="VEuPathDB" id="FungiDB:FMAN_01444"/>
<evidence type="ECO:0000313" key="2">
    <source>
        <dbReference type="Proteomes" id="UP000184255"/>
    </source>
</evidence>
<protein>
    <submittedName>
        <fullName evidence="1">Uncharacterized protein</fullName>
    </submittedName>
</protein>
<keyword evidence="2" id="KW-1185">Reference proteome</keyword>
<dbReference type="GeneID" id="65080716"/>
<dbReference type="Proteomes" id="UP000184255">
    <property type="component" value="Unassembled WGS sequence"/>
</dbReference>
<reference evidence="2" key="1">
    <citation type="journal article" date="2016" name="Genome Biol. Evol.">
        <title>Comparative 'omics' of the Fusarium fujikuroi species complex highlights differences in genetic potential and metabolite synthesis.</title>
        <authorList>
            <person name="Niehaus E.-M."/>
            <person name="Muensterkoetter M."/>
            <person name="Proctor R.H."/>
            <person name="Brown D.W."/>
            <person name="Sharon A."/>
            <person name="Idan Y."/>
            <person name="Oren-Young L."/>
            <person name="Sieber C.M."/>
            <person name="Novak O."/>
            <person name="Pencik A."/>
            <person name="Tarkowska D."/>
            <person name="Hromadova K."/>
            <person name="Freeman S."/>
            <person name="Maymon M."/>
            <person name="Elazar M."/>
            <person name="Youssef S.A."/>
            <person name="El-Shabrawy E.S.M."/>
            <person name="Shalaby A.B.A."/>
            <person name="Houterman P."/>
            <person name="Brock N.L."/>
            <person name="Burkhardt I."/>
            <person name="Tsavkelova E.A."/>
            <person name="Dickschat J.S."/>
            <person name="Galuszka P."/>
            <person name="Gueldener U."/>
            <person name="Tudzynski B."/>
        </authorList>
    </citation>
    <scope>NUCLEOTIDE SEQUENCE [LARGE SCALE GENOMIC DNA]</scope>
    <source>
        <strain evidence="2">MRC7560</strain>
    </source>
</reference>
<dbReference type="EMBL" id="FCQH01000001">
    <property type="protein sequence ID" value="CVK84388.1"/>
    <property type="molecule type" value="Genomic_DNA"/>
</dbReference>
<sequence>MVIMLRQNPLALYPRSEKLLLKTQLDMRATLLKWFLLLALQDPIIRKTFRVKCSAFSQTKFETRVSSIVTSLYFANPFSLKDTPTCHDLALFIRYISGKVKGQSDDGATQHEYVPVGLSLFRKNLRFRYKDLIINQHEAIRIEFSFVDLLEKEYSLDILATATTGLLVKSLAS</sequence>
<organism evidence="1 2">
    <name type="scientific">Fusarium mangiferae</name>
    <name type="common">Mango malformation disease fungus</name>
    <dbReference type="NCBI Taxonomy" id="192010"/>
    <lineage>
        <taxon>Eukaryota</taxon>
        <taxon>Fungi</taxon>
        <taxon>Dikarya</taxon>
        <taxon>Ascomycota</taxon>
        <taxon>Pezizomycotina</taxon>
        <taxon>Sordariomycetes</taxon>
        <taxon>Hypocreomycetidae</taxon>
        <taxon>Hypocreales</taxon>
        <taxon>Nectriaceae</taxon>
        <taxon>Fusarium</taxon>
        <taxon>Fusarium fujikuroi species complex</taxon>
    </lineage>
</organism>
<comment type="caution">
    <text evidence="1">The sequence shown here is derived from an EMBL/GenBank/DDBJ whole genome shotgun (WGS) entry which is preliminary data.</text>
</comment>
<proteinExistence type="predicted"/>
<evidence type="ECO:0000313" key="1">
    <source>
        <dbReference type="EMBL" id="CVK84388.1"/>
    </source>
</evidence>
<gene>
    <name evidence="1" type="ORF">FMAN_01444</name>
</gene>
<dbReference type="RefSeq" id="XP_041676785.1">
    <property type="nucleotide sequence ID" value="XM_041834842.1"/>
</dbReference>
<name>A0A1L7SN87_FUSMA</name>
<accession>A0A1L7SN87</accession>